<evidence type="ECO:0000313" key="4">
    <source>
        <dbReference type="Proteomes" id="UP000005755"/>
    </source>
</evidence>
<dbReference type="PANTHER" id="PTHR30443">
    <property type="entry name" value="INNER MEMBRANE PROTEIN"/>
    <property type="match status" value="1"/>
</dbReference>
<dbReference type="PANTHER" id="PTHR30443:SF0">
    <property type="entry name" value="PHOSPHOETHANOLAMINE TRANSFERASE EPTA"/>
    <property type="match status" value="1"/>
</dbReference>
<evidence type="ECO:0000256" key="1">
    <source>
        <dbReference type="SAM" id="Phobius"/>
    </source>
</evidence>
<dbReference type="GO" id="GO:0016787">
    <property type="term" value="F:hydrolase activity"/>
    <property type="evidence" value="ECO:0007669"/>
    <property type="project" value="UniProtKB-KW"/>
</dbReference>
<name>A0ABN0BCU6_9HELI</name>
<evidence type="ECO:0000313" key="3">
    <source>
        <dbReference type="EMBL" id="EFR47319.1"/>
    </source>
</evidence>
<feature type="transmembrane region" description="Helical" evidence="1">
    <location>
        <begin position="70"/>
        <end position="92"/>
    </location>
</feature>
<accession>A0ABN0BCU6</accession>
<proteinExistence type="predicted"/>
<feature type="domain" description="Sulfatase N-terminal" evidence="2">
    <location>
        <begin position="291"/>
        <end position="490"/>
    </location>
</feature>
<keyword evidence="1" id="KW-1133">Transmembrane helix</keyword>
<evidence type="ECO:0000259" key="2">
    <source>
        <dbReference type="Pfam" id="PF00884"/>
    </source>
</evidence>
<feature type="transmembrane region" description="Helical" evidence="1">
    <location>
        <begin position="41"/>
        <end position="63"/>
    </location>
</feature>
<protein>
    <submittedName>
        <fullName evidence="3">Arylsulfatase</fullName>
        <ecNumber evidence="3">3.1.6.-</ecNumber>
    </submittedName>
</protein>
<dbReference type="Proteomes" id="UP000005755">
    <property type="component" value="Unassembled WGS sequence"/>
</dbReference>
<dbReference type="Pfam" id="PF00884">
    <property type="entry name" value="Sulfatase"/>
    <property type="match status" value="1"/>
</dbReference>
<dbReference type="EMBL" id="DS990393">
    <property type="protein sequence ID" value="EFR47319.1"/>
    <property type="molecule type" value="Genomic_DNA"/>
</dbReference>
<keyword evidence="3" id="KW-0378">Hydrolase</keyword>
<dbReference type="InterPro" id="IPR000917">
    <property type="entry name" value="Sulfatase_N"/>
</dbReference>
<feature type="transmembrane region" description="Helical" evidence="1">
    <location>
        <begin position="123"/>
        <end position="141"/>
    </location>
</feature>
<dbReference type="InterPro" id="IPR017850">
    <property type="entry name" value="Alkaline_phosphatase_core_sf"/>
</dbReference>
<dbReference type="SUPFAM" id="SSF53649">
    <property type="entry name" value="Alkaline phosphatase-like"/>
    <property type="match status" value="1"/>
</dbReference>
<reference evidence="4" key="1">
    <citation type="journal article" date="2014" name="Genome Announc.">
        <title>Draft genome sequences of six enterohepatic helicobacter species isolated from humans and one from rhesus macaques.</title>
        <authorList>
            <person name="Shen Z."/>
            <person name="Sheh A."/>
            <person name="Young S.K."/>
            <person name="Abouelliel A."/>
            <person name="Ward D.V."/>
            <person name="Earl A.M."/>
            <person name="Fox J.G."/>
        </authorList>
    </citation>
    <scope>NUCLEOTIDE SEQUENCE [LARGE SCALE GENOMIC DNA]</scope>
    <source>
        <strain evidence="4">CCUG 18818</strain>
    </source>
</reference>
<feature type="transmembrane region" description="Helical" evidence="1">
    <location>
        <begin position="153"/>
        <end position="174"/>
    </location>
</feature>
<dbReference type="InterPro" id="IPR040423">
    <property type="entry name" value="PEA_transferase"/>
</dbReference>
<organism evidence="3 4">
    <name type="scientific">Helicobacter cinaedi CCUG 18818 = ATCC BAA-847</name>
    <dbReference type="NCBI Taxonomy" id="537971"/>
    <lineage>
        <taxon>Bacteria</taxon>
        <taxon>Pseudomonadati</taxon>
        <taxon>Campylobacterota</taxon>
        <taxon>Epsilonproteobacteria</taxon>
        <taxon>Campylobacterales</taxon>
        <taxon>Helicobacteraceae</taxon>
        <taxon>Helicobacter</taxon>
    </lineage>
</organism>
<dbReference type="RefSeq" id="WP_002957204.1">
    <property type="nucleotide sequence ID" value="NZ_DS990393.1"/>
</dbReference>
<keyword evidence="1" id="KW-0812">Transmembrane</keyword>
<dbReference type="EC" id="3.1.6.-" evidence="3"/>
<gene>
    <name evidence="3" type="ORF">HCCG_01867</name>
</gene>
<dbReference type="Gene3D" id="3.40.720.10">
    <property type="entry name" value="Alkaline Phosphatase, subunit A"/>
    <property type="match status" value="1"/>
</dbReference>
<keyword evidence="4" id="KW-1185">Reference proteome</keyword>
<keyword evidence="1" id="KW-0472">Membrane</keyword>
<sequence length="532" mass="60526">MPKNFYVGIRSVFAVLLIAFFVFSDKPSIDAKLMQVNIQTFFLFKSVMLIVVYGLFIVALVLVARSSSRIFRFAVLVLVSISSLYVDVFYYASGKVMEYIDFVILYQSKANVFDALKMYNSEIMAAFPRLCVLWIGFIIMPKGLKHTQKNMRFFMTAGGGGYILLLLLVVFVMLTCIYRQGAATNKLPSPLSPLALLLAYVYDNAFSTHPSYNYTTLQMPSNSRKISHIVLIVDESVRADYSSFKRLSNIPESWHIIDYGTANSAANCSHISNIILRKGVRSGRVTQDFYENPLIWSYAINAGYETYLYDAQMGGNGHDFFDASELRLIRYNLSQTNIDKDADILESLTYLNDETPSFTYIIKKGSHFPYSAPKEIVAEPQDSYTKDNQERVMYLRNVICQSDMFFETLFKNQYKQGVLFIYTSDHGQNLQDVAGLTHCSSTNPYFGEGEVPLVIMSNRELVGLQAYADSNLNRASHFHIIPTILMYMGYDIENLGYAKETSLFYKVDSIDGFFYGVPFGFFGREPDFAVRE</sequence>